<reference evidence="2 3" key="1">
    <citation type="submission" date="2018-07" db="EMBL/GenBank/DDBJ databases">
        <title>Halioglobus sp. genome submission.</title>
        <authorList>
            <person name="Ye M.-Q."/>
            <person name="Du Z.-J."/>
        </authorList>
    </citation>
    <scope>NUCLEOTIDE SEQUENCE [LARGE SCALE GENOMIC DNA]</scope>
    <source>
        <strain evidence="2 3">U0301</strain>
    </source>
</reference>
<dbReference type="EMBL" id="QRAN01000002">
    <property type="protein sequence ID" value="RLQ23305.1"/>
    <property type="molecule type" value="Genomic_DNA"/>
</dbReference>
<feature type="transmembrane region" description="Helical" evidence="1">
    <location>
        <begin position="269"/>
        <end position="293"/>
    </location>
</feature>
<dbReference type="OrthoDB" id="9111327at2"/>
<keyword evidence="1" id="KW-1133">Transmembrane helix</keyword>
<feature type="transmembrane region" description="Helical" evidence="1">
    <location>
        <begin position="183"/>
        <end position="207"/>
    </location>
</feature>
<evidence type="ECO:0000313" key="2">
    <source>
        <dbReference type="EMBL" id="RLQ23305.1"/>
    </source>
</evidence>
<keyword evidence="3" id="KW-1185">Reference proteome</keyword>
<name>A0A3L7E334_9GAMM</name>
<comment type="caution">
    <text evidence="2">The sequence shown here is derived from an EMBL/GenBank/DDBJ whole genome shotgun (WGS) entry which is preliminary data.</text>
</comment>
<organism evidence="2 3">
    <name type="scientific">Seongchinamella sediminis</name>
    <dbReference type="NCBI Taxonomy" id="2283635"/>
    <lineage>
        <taxon>Bacteria</taxon>
        <taxon>Pseudomonadati</taxon>
        <taxon>Pseudomonadota</taxon>
        <taxon>Gammaproteobacteria</taxon>
        <taxon>Cellvibrionales</taxon>
        <taxon>Halieaceae</taxon>
        <taxon>Seongchinamella</taxon>
    </lineage>
</organism>
<protein>
    <submittedName>
        <fullName evidence="2">DUF3667 domain-containing protein</fullName>
    </submittedName>
</protein>
<evidence type="ECO:0000256" key="1">
    <source>
        <dbReference type="SAM" id="Phobius"/>
    </source>
</evidence>
<evidence type="ECO:0000313" key="3">
    <source>
        <dbReference type="Proteomes" id="UP000265509"/>
    </source>
</evidence>
<feature type="transmembrane region" description="Helical" evidence="1">
    <location>
        <begin position="84"/>
        <end position="103"/>
    </location>
</feature>
<keyword evidence="1" id="KW-0812">Transmembrane</keyword>
<keyword evidence="1" id="KW-0472">Membrane</keyword>
<proteinExistence type="predicted"/>
<feature type="transmembrane region" description="Helical" evidence="1">
    <location>
        <begin position="219"/>
        <end position="249"/>
    </location>
</feature>
<dbReference type="Proteomes" id="UP000265509">
    <property type="component" value="Unassembled WGS sequence"/>
</dbReference>
<dbReference type="RefSeq" id="WP_117952483.1">
    <property type="nucleotide sequence ID" value="NZ_QRAN01000002.1"/>
</dbReference>
<accession>A0A3L7E334</accession>
<sequence length="294" mass="33077">MGKEGQYCRNCRARIIGEYCSECGQREGRADKRFLDLAGDLLGDVLDMDSRFWRTLGYLVFRPGFLSAEFMAGRRARYLPPLRLYLVISFIVFLVVSLNSAQLQGGESQAGDGMIVIGVDDDVARIPDEVDDPSDFTLDLGIADEGSPRWLQDAEQRIEGNAGKLRDDPNRFMEVMLDYLPQMMFLLLPVFALLVQLLYLGSAFHYLQHLVFALHYHSFVYLLYLLASLVDLLTLPLDGWLLLGLLIYLPLALRRTYDSGWPGALFKSLLVYVSYAVILVVGFAAVAVLALFLI</sequence>
<dbReference type="InterPro" id="IPR022134">
    <property type="entry name" value="DUF3667"/>
</dbReference>
<dbReference type="Pfam" id="PF12412">
    <property type="entry name" value="DUF3667"/>
    <property type="match status" value="1"/>
</dbReference>
<dbReference type="AlphaFoldDB" id="A0A3L7E334"/>
<gene>
    <name evidence="2" type="ORF">DWB85_01760</name>
</gene>